<keyword evidence="4" id="KW-1185">Reference proteome</keyword>
<feature type="region of interest" description="Disordered" evidence="1">
    <location>
        <begin position="45"/>
        <end position="66"/>
    </location>
</feature>
<evidence type="ECO:0000259" key="2">
    <source>
        <dbReference type="Pfam" id="PF20253"/>
    </source>
</evidence>
<protein>
    <recommendedName>
        <fullName evidence="2">DUF6604 domain-containing protein</fullName>
    </recommendedName>
</protein>
<proteinExistence type="predicted"/>
<dbReference type="OrthoDB" id="2993576at2759"/>
<sequence length="416" mass="47851">MVSKSSRGPRLSEWYRSSYDQYKENDSRLLFWVHRTVAEIRRVRSPCSTSTRSNGRAQRNKAHNENAKNYVTMDPDFASPKISFSQLIVFAKEIAASNVTIPMSYLRLLYLSIKLRKRLAAFYSPDAGVDAEKKNSSHLHAIKQYSQVWEILKEAEERRTKKEGKDKFLHSFTVGDDPFALSEAIEQASAVFDKELSEDNEWVRDNPLIRSTAKTIYKQEIRNTFPLEEYELVVDDDDETKTKIFTHISSGAEDALRCFLVDLWDIRRYCDDIWLSVVPVGKTSHLAASFITNKAVAMVEEMEYNLLANFPMLKDLHQCYQDLDRVIKAATESFDDAHHRAEAAHRLSSQTMANTFNFLENFGKILKDGLTPAIREGAFGYFDPLANRDCMTSDDKTMEEKCIGHARPRTRLQQIL</sequence>
<name>A0A9P5ZEJ1_9AGAR</name>
<organism evidence="3 4">
    <name type="scientific">Pholiota conissans</name>
    <dbReference type="NCBI Taxonomy" id="109636"/>
    <lineage>
        <taxon>Eukaryota</taxon>
        <taxon>Fungi</taxon>
        <taxon>Dikarya</taxon>
        <taxon>Basidiomycota</taxon>
        <taxon>Agaricomycotina</taxon>
        <taxon>Agaricomycetes</taxon>
        <taxon>Agaricomycetidae</taxon>
        <taxon>Agaricales</taxon>
        <taxon>Agaricineae</taxon>
        <taxon>Strophariaceae</taxon>
        <taxon>Pholiota</taxon>
    </lineage>
</organism>
<evidence type="ECO:0000313" key="3">
    <source>
        <dbReference type="EMBL" id="KAF9484994.1"/>
    </source>
</evidence>
<gene>
    <name evidence="3" type="ORF">BDN70DRAFT_704585</name>
</gene>
<dbReference type="PANTHER" id="PTHR38795:SF1">
    <property type="entry name" value="DUF6604 DOMAIN-CONTAINING PROTEIN"/>
    <property type="match status" value="1"/>
</dbReference>
<comment type="caution">
    <text evidence="3">The sequence shown here is derived from an EMBL/GenBank/DDBJ whole genome shotgun (WGS) entry which is preliminary data.</text>
</comment>
<dbReference type="EMBL" id="MU155138">
    <property type="protein sequence ID" value="KAF9484994.1"/>
    <property type="molecule type" value="Genomic_DNA"/>
</dbReference>
<dbReference type="Proteomes" id="UP000807469">
    <property type="component" value="Unassembled WGS sequence"/>
</dbReference>
<feature type="domain" description="DUF6604" evidence="2">
    <location>
        <begin position="21"/>
        <end position="306"/>
    </location>
</feature>
<dbReference type="AlphaFoldDB" id="A0A9P5ZEJ1"/>
<accession>A0A9P5ZEJ1</accession>
<dbReference type="InterPro" id="IPR046539">
    <property type="entry name" value="DUF6604"/>
</dbReference>
<evidence type="ECO:0000313" key="4">
    <source>
        <dbReference type="Proteomes" id="UP000807469"/>
    </source>
</evidence>
<dbReference type="Pfam" id="PF20253">
    <property type="entry name" value="DUF6604"/>
    <property type="match status" value="1"/>
</dbReference>
<reference evidence="3" key="1">
    <citation type="submission" date="2020-11" db="EMBL/GenBank/DDBJ databases">
        <authorList>
            <consortium name="DOE Joint Genome Institute"/>
            <person name="Ahrendt S."/>
            <person name="Riley R."/>
            <person name="Andreopoulos W."/>
            <person name="Labutti K."/>
            <person name="Pangilinan J."/>
            <person name="Ruiz-Duenas F.J."/>
            <person name="Barrasa J.M."/>
            <person name="Sanchez-Garcia M."/>
            <person name="Camarero S."/>
            <person name="Miyauchi S."/>
            <person name="Serrano A."/>
            <person name="Linde D."/>
            <person name="Babiker R."/>
            <person name="Drula E."/>
            <person name="Ayuso-Fernandez I."/>
            <person name="Pacheco R."/>
            <person name="Padilla G."/>
            <person name="Ferreira P."/>
            <person name="Barriuso J."/>
            <person name="Kellner H."/>
            <person name="Castanera R."/>
            <person name="Alfaro M."/>
            <person name="Ramirez L."/>
            <person name="Pisabarro A.G."/>
            <person name="Kuo A."/>
            <person name="Tritt A."/>
            <person name="Lipzen A."/>
            <person name="He G."/>
            <person name="Yan M."/>
            <person name="Ng V."/>
            <person name="Cullen D."/>
            <person name="Martin F."/>
            <person name="Rosso M.-N."/>
            <person name="Henrissat B."/>
            <person name="Hibbett D."/>
            <person name="Martinez A.T."/>
            <person name="Grigoriev I.V."/>
        </authorList>
    </citation>
    <scope>NUCLEOTIDE SEQUENCE</scope>
    <source>
        <strain evidence="3">CIRM-BRFM 674</strain>
    </source>
</reference>
<evidence type="ECO:0000256" key="1">
    <source>
        <dbReference type="SAM" id="MobiDB-lite"/>
    </source>
</evidence>
<dbReference type="PANTHER" id="PTHR38795">
    <property type="entry name" value="DUF6604 DOMAIN-CONTAINING PROTEIN"/>
    <property type="match status" value="1"/>
</dbReference>
<feature type="compositionally biased region" description="Polar residues" evidence="1">
    <location>
        <begin position="46"/>
        <end position="57"/>
    </location>
</feature>